<dbReference type="Pfam" id="PF14579">
    <property type="entry name" value="HHH_6"/>
    <property type="match status" value="1"/>
</dbReference>
<dbReference type="GO" id="GO:0005737">
    <property type="term" value="C:cytoplasm"/>
    <property type="evidence" value="ECO:0007669"/>
    <property type="project" value="UniProtKB-SubCell"/>
</dbReference>
<dbReference type="InterPro" id="IPR040982">
    <property type="entry name" value="DNA_pol3_finger"/>
</dbReference>
<keyword evidence="5" id="KW-0235">DNA replication</keyword>
<evidence type="ECO:0000256" key="1">
    <source>
        <dbReference type="ARBA" id="ARBA00004496"/>
    </source>
</evidence>
<comment type="subcellular location">
    <subcellularLocation>
        <location evidence="1">Cytoplasm</location>
    </subcellularLocation>
</comment>
<feature type="domain" description="Bacterial DNA polymerase III alpha subunit NTPase" evidence="9">
    <location>
        <begin position="68"/>
        <end position="336"/>
    </location>
</feature>
<dbReference type="GO" id="GO:0008408">
    <property type="term" value="F:3'-5' exonuclease activity"/>
    <property type="evidence" value="ECO:0007669"/>
    <property type="project" value="InterPro"/>
</dbReference>
<dbReference type="InterPro" id="IPR011708">
    <property type="entry name" value="DNA_pol3_alpha_NTPase_dom"/>
</dbReference>
<dbReference type="Gene3D" id="1.10.150.870">
    <property type="match status" value="1"/>
</dbReference>
<dbReference type="Gene3D" id="1.10.10.1600">
    <property type="entry name" value="Bacterial DNA polymerase III alpha subunit, thumb domain"/>
    <property type="match status" value="1"/>
</dbReference>
<dbReference type="CDD" id="cd04485">
    <property type="entry name" value="DnaE_OBF"/>
    <property type="match status" value="1"/>
</dbReference>
<dbReference type="GO" id="GO:0003887">
    <property type="term" value="F:DNA-directed DNA polymerase activity"/>
    <property type="evidence" value="ECO:0007669"/>
    <property type="project" value="UniProtKB-KW"/>
</dbReference>
<evidence type="ECO:0000256" key="3">
    <source>
        <dbReference type="ARBA" id="ARBA00022679"/>
    </source>
</evidence>
<accession>A0A6J7AR98</accession>
<feature type="domain" description="DNA polymerase III alpha subunit finger" evidence="11">
    <location>
        <begin position="339"/>
        <end position="508"/>
    </location>
</feature>
<name>A0A6J7AR98_9ZZZZ</name>
<evidence type="ECO:0000256" key="7">
    <source>
        <dbReference type="ARBA" id="ARBA00049244"/>
    </source>
</evidence>
<dbReference type="InterPro" id="IPR041931">
    <property type="entry name" value="DNA_pol3_alpha_thumb_dom"/>
</dbReference>
<dbReference type="EMBL" id="CAFABK010000139">
    <property type="protein sequence ID" value="CAB4835476.1"/>
    <property type="molecule type" value="Genomic_DNA"/>
</dbReference>
<dbReference type="Pfam" id="PF17657">
    <property type="entry name" value="DNA_pol3_finger"/>
    <property type="match status" value="1"/>
</dbReference>
<evidence type="ECO:0000256" key="4">
    <source>
        <dbReference type="ARBA" id="ARBA00022695"/>
    </source>
</evidence>
<gene>
    <name evidence="12" type="ORF">UFOPK3204_01780</name>
</gene>
<dbReference type="PANTHER" id="PTHR32294:SF0">
    <property type="entry name" value="DNA POLYMERASE III SUBUNIT ALPHA"/>
    <property type="match status" value="1"/>
</dbReference>
<evidence type="ECO:0000259" key="8">
    <source>
        <dbReference type="Pfam" id="PF01336"/>
    </source>
</evidence>
<proteinExistence type="predicted"/>
<dbReference type="GO" id="GO:0006260">
    <property type="term" value="P:DNA replication"/>
    <property type="evidence" value="ECO:0007669"/>
    <property type="project" value="UniProtKB-KW"/>
</dbReference>
<evidence type="ECO:0000256" key="2">
    <source>
        <dbReference type="ARBA" id="ARBA00012417"/>
    </source>
</evidence>
<dbReference type="InterPro" id="IPR004365">
    <property type="entry name" value="NA-bd_OB_tRNA"/>
</dbReference>
<evidence type="ECO:0000256" key="6">
    <source>
        <dbReference type="ARBA" id="ARBA00022932"/>
    </source>
</evidence>
<evidence type="ECO:0000313" key="12">
    <source>
        <dbReference type="EMBL" id="CAB4835476.1"/>
    </source>
</evidence>
<dbReference type="PANTHER" id="PTHR32294">
    <property type="entry name" value="DNA POLYMERASE III SUBUNIT ALPHA"/>
    <property type="match status" value="1"/>
</dbReference>
<keyword evidence="3" id="KW-0808">Transferase</keyword>
<protein>
    <recommendedName>
        <fullName evidence="2">DNA-directed DNA polymerase</fullName>
        <ecNumber evidence="2">2.7.7.7</ecNumber>
    </recommendedName>
</protein>
<keyword evidence="4" id="KW-0548">Nucleotidyltransferase</keyword>
<sequence length="928" mass="102608">MDDPKRFRFDARDFYLKSSQEMRELWSELPEARDNSLLIAERCNVEFAEGANLMPQSPVPEGESEESWLVKEVEIGLHHRFGDTIPDNVRAQATYEVGVICQMGFPGYFLVVADLVRYAKTNGIRVGPGRGSAAGSMLAYALGITDLDPIRHGLLFERFLNPERISMPDIDIDFDERRRADMIRYATDKYGEAHVAQIITYGSIKAKAAIKDSARVLGYPYALGDRITKSMPPAVMGKEISLAGVFDPKDSRYSEATEFRTLYEADDDARRIVDTARGLEGLKRQPGVHAAGVILCREPLMDVIPVWRRAQDGAIITQFDMGACEALGLLKMDFLGLRNLTVLDDCLKYIEANRSEVVVLEDLTLDDKTTYELLARGDTLGVFQLDGGPMRALLRSMQPDSFEDISAVLALYRPGPMGANAHNDYADRKNGRKPVIPIHPELEEPLAEILGDTYGLIVYQEQVMAIAQKLAGYSLGKADLLRRAMSKKKREILKKEFVPFEAGMHANNFSDEAITRLWEILVPFSDYAFNKAHTAGYGMVSYWTAYLKANYPAEYMAALLTSVKDDKDRSAIYLNECRRMGIKVLPPDVNDSDFDFTPRGTDIRFGLSAIRNVGGNVVDSIIATRRRVGRFENFHDFIAKVEVSVCNKRVVESLVKAGAFDSFGHTRKGLVHVHEEVVDSAVDIKRAEAIGQFDLFGGLEAQGDFAIVAQAEISLGEWEKSVLLAHEREMLGLYVSDHPLHGAERALAQLTDRSIAALLNDERADSTVATIGGLITSVQRKTTKQGSTWAIITLEDLEGSVEIMVFPQTYLPVSTLLVEDVVVVVRGRVDRSDEDGVRVVALSVTLPDLSEAASGPMRLTMPATRCIPPLVDKLKEVLAGHPGTTEVHLHLTGGVSTTVLLLDDKLRVTPSSSLYGDLKALLGPTCLN</sequence>
<evidence type="ECO:0000256" key="5">
    <source>
        <dbReference type="ARBA" id="ARBA00022705"/>
    </source>
</evidence>
<dbReference type="InterPro" id="IPR029460">
    <property type="entry name" value="DNAPol_HHH"/>
</dbReference>
<evidence type="ECO:0000259" key="9">
    <source>
        <dbReference type="Pfam" id="PF07733"/>
    </source>
</evidence>
<dbReference type="NCBIfam" id="NF004226">
    <property type="entry name" value="PRK05673.1"/>
    <property type="match status" value="1"/>
</dbReference>
<dbReference type="InterPro" id="IPR004805">
    <property type="entry name" value="DnaE2/DnaE/PolC"/>
</dbReference>
<reference evidence="12" key="1">
    <citation type="submission" date="2020-05" db="EMBL/GenBank/DDBJ databases">
        <authorList>
            <person name="Chiriac C."/>
            <person name="Salcher M."/>
            <person name="Ghai R."/>
            <person name="Kavagutti S V."/>
        </authorList>
    </citation>
    <scope>NUCLEOTIDE SEQUENCE</scope>
</reference>
<dbReference type="Gene3D" id="3.20.20.140">
    <property type="entry name" value="Metal-dependent hydrolases"/>
    <property type="match status" value="1"/>
</dbReference>
<dbReference type="Pfam" id="PF01336">
    <property type="entry name" value="tRNA_anti-codon"/>
    <property type="match status" value="1"/>
</dbReference>
<dbReference type="EC" id="2.7.7.7" evidence="2"/>
<dbReference type="GO" id="GO:0003676">
    <property type="term" value="F:nucleic acid binding"/>
    <property type="evidence" value="ECO:0007669"/>
    <property type="project" value="InterPro"/>
</dbReference>
<evidence type="ECO:0000259" key="11">
    <source>
        <dbReference type="Pfam" id="PF17657"/>
    </source>
</evidence>
<evidence type="ECO:0000259" key="10">
    <source>
        <dbReference type="Pfam" id="PF14579"/>
    </source>
</evidence>
<keyword evidence="6" id="KW-0239">DNA-directed DNA polymerase</keyword>
<dbReference type="NCBIfam" id="TIGR00594">
    <property type="entry name" value="polc"/>
    <property type="match status" value="1"/>
</dbReference>
<dbReference type="AlphaFoldDB" id="A0A6J7AR98"/>
<dbReference type="Pfam" id="PF07733">
    <property type="entry name" value="DNA_pol3_alpha"/>
    <property type="match status" value="1"/>
</dbReference>
<feature type="domain" description="DNA polymerase helix-hairpin-helix motif" evidence="10">
    <location>
        <begin position="581"/>
        <end position="669"/>
    </location>
</feature>
<feature type="domain" description="OB" evidence="8">
    <location>
        <begin position="770"/>
        <end position="845"/>
    </location>
</feature>
<comment type="catalytic activity">
    <reaction evidence="7">
        <text>DNA(n) + a 2'-deoxyribonucleoside 5'-triphosphate = DNA(n+1) + diphosphate</text>
        <dbReference type="Rhea" id="RHEA:22508"/>
        <dbReference type="Rhea" id="RHEA-COMP:17339"/>
        <dbReference type="Rhea" id="RHEA-COMP:17340"/>
        <dbReference type="ChEBI" id="CHEBI:33019"/>
        <dbReference type="ChEBI" id="CHEBI:61560"/>
        <dbReference type="ChEBI" id="CHEBI:173112"/>
        <dbReference type="EC" id="2.7.7.7"/>
    </reaction>
</comment>
<organism evidence="12">
    <name type="scientific">freshwater metagenome</name>
    <dbReference type="NCBI Taxonomy" id="449393"/>
    <lineage>
        <taxon>unclassified sequences</taxon>
        <taxon>metagenomes</taxon>
        <taxon>ecological metagenomes</taxon>
    </lineage>
</organism>